<comment type="caution">
    <text evidence="1">The sequence shown here is derived from an EMBL/GenBank/DDBJ whole genome shotgun (WGS) entry which is preliminary data.</text>
</comment>
<accession>A0A7D9MH40</accession>
<dbReference type="Proteomes" id="UP001152795">
    <property type="component" value="Unassembled WGS sequence"/>
</dbReference>
<evidence type="ECO:0000313" key="2">
    <source>
        <dbReference type="Proteomes" id="UP001152795"/>
    </source>
</evidence>
<keyword evidence="2" id="KW-1185">Reference proteome</keyword>
<gene>
    <name evidence="1" type="ORF">PACLA_8A043764</name>
</gene>
<dbReference type="AlphaFoldDB" id="A0A7D9MH40"/>
<name>A0A7D9MH40_PARCT</name>
<sequence length="307" mass="35094">REDESNHITFEKIGEVASSTSFAHVGFRLHTGELLERIKIVKKITQVMEKKVRRVLQNDTSLLIQAAKHLDEERNKLEMLMQLATKQQRATGNEEERKPTKLNNITKLLQDTEATSVRANTTREKRQVILGAGMILSFGIGTYNSYQIAKLSDAIRNMEESQHLVTEQLHQQDLKINQVLEQLNEFYDQLMELVKTSAETGGKLATIRAKQNLIELQVLVIDTVRDYRVGIERLMDKRVSPSFIHPAAVETTFKKLVDKAKAKGMRMLDVDWGLLFRSECSVIIRGSDLEVIIHVPLVKGKMLDLYR</sequence>
<dbReference type="EMBL" id="CACRXK020045121">
    <property type="protein sequence ID" value="CAB4046049.1"/>
    <property type="molecule type" value="Genomic_DNA"/>
</dbReference>
<evidence type="ECO:0000313" key="1">
    <source>
        <dbReference type="EMBL" id="CAB4046049.1"/>
    </source>
</evidence>
<proteinExistence type="predicted"/>
<protein>
    <submittedName>
        <fullName evidence="1">Uncharacterized protein</fullName>
    </submittedName>
</protein>
<organism evidence="1 2">
    <name type="scientific">Paramuricea clavata</name>
    <name type="common">Red gorgonian</name>
    <name type="synonym">Violescent sea-whip</name>
    <dbReference type="NCBI Taxonomy" id="317549"/>
    <lineage>
        <taxon>Eukaryota</taxon>
        <taxon>Metazoa</taxon>
        <taxon>Cnidaria</taxon>
        <taxon>Anthozoa</taxon>
        <taxon>Octocorallia</taxon>
        <taxon>Malacalcyonacea</taxon>
        <taxon>Plexauridae</taxon>
        <taxon>Paramuricea</taxon>
    </lineage>
</organism>
<feature type="non-terminal residue" evidence="1">
    <location>
        <position position="307"/>
    </location>
</feature>
<reference evidence="1" key="1">
    <citation type="submission" date="2020-04" db="EMBL/GenBank/DDBJ databases">
        <authorList>
            <person name="Alioto T."/>
            <person name="Alioto T."/>
            <person name="Gomez Garrido J."/>
        </authorList>
    </citation>
    <scope>NUCLEOTIDE SEQUENCE</scope>
    <source>
        <strain evidence="1">A484AB</strain>
    </source>
</reference>
<feature type="non-terminal residue" evidence="1">
    <location>
        <position position="1"/>
    </location>
</feature>